<dbReference type="OrthoDB" id="185373at2759"/>
<dbReference type="InterPro" id="IPR002885">
    <property type="entry name" value="PPR_rpt"/>
</dbReference>
<gene>
    <name evidence="7" type="ORF">BDU57DRAFT_521389</name>
</gene>
<evidence type="ECO:0008006" key="9">
    <source>
        <dbReference type="Google" id="ProtNLM"/>
    </source>
</evidence>
<dbReference type="SUPFAM" id="SSF48452">
    <property type="entry name" value="TPR-like"/>
    <property type="match status" value="1"/>
</dbReference>
<dbReference type="EMBL" id="ML979139">
    <property type="protein sequence ID" value="KAF1912825.1"/>
    <property type="molecule type" value="Genomic_DNA"/>
</dbReference>
<comment type="similarity">
    <text evidence="1">Belongs to the CCM1 family.</text>
</comment>
<dbReference type="PANTHER" id="PTHR47447:SF28">
    <property type="entry name" value="PENTACOTRIPEPTIDE-REPEAT REGION OF PRORP DOMAIN-CONTAINING PROTEIN"/>
    <property type="match status" value="1"/>
</dbReference>
<organism evidence="7 8">
    <name type="scientific">Ampelomyces quisqualis</name>
    <name type="common">Powdery mildew agent</name>
    <dbReference type="NCBI Taxonomy" id="50730"/>
    <lineage>
        <taxon>Eukaryota</taxon>
        <taxon>Fungi</taxon>
        <taxon>Dikarya</taxon>
        <taxon>Ascomycota</taxon>
        <taxon>Pezizomycotina</taxon>
        <taxon>Dothideomycetes</taxon>
        <taxon>Pleosporomycetidae</taxon>
        <taxon>Pleosporales</taxon>
        <taxon>Pleosporineae</taxon>
        <taxon>Phaeosphaeriaceae</taxon>
        <taxon>Ampelomyces</taxon>
    </lineage>
</organism>
<accession>A0A6A5QBC3</accession>
<evidence type="ECO:0000313" key="7">
    <source>
        <dbReference type="EMBL" id="KAF1912825.1"/>
    </source>
</evidence>
<proteinExistence type="inferred from homology"/>
<comment type="subunit">
    <text evidence="4">Binds to mitochondrial small subunit 15S rRNA.</text>
</comment>
<evidence type="ECO:0000313" key="8">
    <source>
        <dbReference type="Proteomes" id="UP000800096"/>
    </source>
</evidence>
<feature type="compositionally biased region" description="Acidic residues" evidence="6">
    <location>
        <begin position="135"/>
        <end position="146"/>
    </location>
</feature>
<comment type="function">
    <text evidence="3">Regulates mitochondrial small subunit maturation by controlling 15S rRNA 5'-end processing. Localizes to the 5' precursor of the 15S rRNA in a position that is subsequently occupied by mS47 in the mature yeast mtSSU. Uses structure and sequence-specific RNA recognition, binding to a single-stranded region of the precursor and specifically recognizing bases -6 to -1. The exchange of Ccm1 for mS47 is coupled to the irreversible removal of precursor rRNA that is accompanied by conformational changes of the mitoribosomal proteins uS5m and mS26. These conformational changes signal completion of 5'-end rRNA processing through protection of the mature 5'-end of the 15S rRNA and stabilization of mS47. The removal of the 5' precursor together with the dissociation of Ccm1 may be catalyzed by the 5'-3' exoribonuclease Pet127. Involved in the specific removal of group I introns in mitochondrial encoded transcripts.</text>
</comment>
<evidence type="ECO:0000256" key="6">
    <source>
        <dbReference type="SAM" id="MobiDB-lite"/>
    </source>
</evidence>
<dbReference type="Gene3D" id="1.25.40.10">
    <property type="entry name" value="Tetratricopeptide repeat domain"/>
    <property type="match status" value="2"/>
</dbReference>
<feature type="region of interest" description="Disordered" evidence="6">
    <location>
        <begin position="119"/>
        <end position="151"/>
    </location>
</feature>
<name>A0A6A5QBC3_AMPQU</name>
<reference evidence="7" key="1">
    <citation type="journal article" date="2020" name="Stud. Mycol.">
        <title>101 Dothideomycetes genomes: a test case for predicting lifestyles and emergence of pathogens.</title>
        <authorList>
            <person name="Haridas S."/>
            <person name="Albert R."/>
            <person name="Binder M."/>
            <person name="Bloem J."/>
            <person name="Labutti K."/>
            <person name="Salamov A."/>
            <person name="Andreopoulos B."/>
            <person name="Baker S."/>
            <person name="Barry K."/>
            <person name="Bills G."/>
            <person name="Bluhm B."/>
            <person name="Cannon C."/>
            <person name="Castanera R."/>
            <person name="Culley D."/>
            <person name="Daum C."/>
            <person name="Ezra D."/>
            <person name="Gonzalez J."/>
            <person name="Henrissat B."/>
            <person name="Kuo A."/>
            <person name="Liang C."/>
            <person name="Lipzen A."/>
            <person name="Lutzoni F."/>
            <person name="Magnuson J."/>
            <person name="Mondo S."/>
            <person name="Nolan M."/>
            <person name="Ohm R."/>
            <person name="Pangilinan J."/>
            <person name="Park H.-J."/>
            <person name="Ramirez L."/>
            <person name="Alfaro M."/>
            <person name="Sun H."/>
            <person name="Tritt A."/>
            <person name="Yoshinaga Y."/>
            <person name="Zwiers L.-H."/>
            <person name="Turgeon B."/>
            <person name="Goodwin S."/>
            <person name="Spatafora J."/>
            <person name="Crous P."/>
            <person name="Grigoriev I."/>
        </authorList>
    </citation>
    <scope>NUCLEOTIDE SEQUENCE</scope>
    <source>
        <strain evidence="7">HMLAC05119</strain>
    </source>
</reference>
<evidence type="ECO:0000256" key="4">
    <source>
        <dbReference type="ARBA" id="ARBA00044511"/>
    </source>
</evidence>
<feature type="repeat" description="PPR" evidence="5">
    <location>
        <begin position="591"/>
        <end position="625"/>
    </location>
</feature>
<dbReference type="AlphaFoldDB" id="A0A6A5QBC3"/>
<dbReference type="PROSITE" id="PS51375">
    <property type="entry name" value="PPR"/>
    <property type="match status" value="3"/>
</dbReference>
<dbReference type="Pfam" id="PF01535">
    <property type="entry name" value="PPR"/>
    <property type="match status" value="1"/>
</dbReference>
<feature type="repeat" description="PPR" evidence="5">
    <location>
        <begin position="704"/>
        <end position="739"/>
    </location>
</feature>
<dbReference type="Pfam" id="PF13041">
    <property type="entry name" value="PPR_2"/>
    <property type="match status" value="1"/>
</dbReference>
<keyword evidence="8" id="KW-1185">Reference proteome</keyword>
<feature type="repeat" description="PPR" evidence="5">
    <location>
        <begin position="556"/>
        <end position="590"/>
    </location>
</feature>
<dbReference type="InterPro" id="IPR011990">
    <property type="entry name" value="TPR-like_helical_dom_sf"/>
</dbReference>
<dbReference type="PANTHER" id="PTHR47447">
    <property type="entry name" value="OS03G0856100 PROTEIN"/>
    <property type="match status" value="1"/>
</dbReference>
<evidence type="ECO:0000256" key="2">
    <source>
        <dbReference type="ARBA" id="ARBA00022737"/>
    </source>
</evidence>
<keyword evidence="2" id="KW-0677">Repeat</keyword>
<dbReference type="NCBIfam" id="TIGR00756">
    <property type="entry name" value="PPR"/>
    <property type="match status" value="1"/>
</dbReference>
<evidence type="ECO:0000256" key="1">
    <source>
        <dbReference type="ARBA" id="ARBA00006192"/>
    </source>
</evidence>
<dbReference type="Proteomes" id="UP000800096">
    <property type="component" value="Unassembled WGS sequence"/>
</dbReference>
<protein>
    <recommendedName>
        <fullName evidence="9">Pentacotripeptide-repeat region of PRORP domain-containing protein</fullName>
    </recommendedName>
</protein>
<evidence type="ECO:0000256" key="5">
    <source>
        <dbReference type="PROSITE-ProRule" id="PRU00708"/>
    </source>
</evidence>
<sequence length="1142" mass="130439">MLERTSTYLESGGRNLLRTSKPCLRSRRMLHSTFWHHAAGDISLPEWWAVPATNDSTRHDRDGHAAKQALSTASGPYKTLLLDFLYPEKTLSFLRQLTVPTSETLKPPRRRFHAAPLRHYTTLPPQPPQNKPSADSEEIQQTEDEATAVAEDPEALRKLQQLLALHEPGMQDRAWQLYRAVPPALFANNGYWDLRADLLDYLAVDDDPAVPSQVIQLFEGLREEQCRLSSYRAAIAAYVSLRMIGLALQLLESVPSYHNFDFSHIGIDLLLRRTIQDGQWELSLRIFRLFLERKPYFGRVPVGVSIRWGNELRGVWKGVSSLHNLEDSFHAFLGHVREFCHELRSSDSEKETLALFVMTFAPQVMDRILQDRTLSEQAVVKFFRQLFPNLAGLSLPLPECYEHAVKRLLKVPVEGTASDIPKLRADLYEQLRQYCVESSSTDPPRPSLNLIRNLIVHYFDHSQVAQAKHLIQDHRTFYPDEPMRAGLLKYLIHYYADHGDLEQVETHLDEFKAHYPDQVDLHLVSALPFACARRADVNEAITQFNRIHDDFGLVWDTACWNILLLAYSRADDLDGALGCYNMLLANEVAPDVYTFGTLLDICAQRGDVEAFEAIFSRAEQSGVDLSRDMRARSGYVQAFLQAGDAPGAEAVAQGMLKSWQAGTLRDHTLTHTWNLLIQQHALDGDIAGARQRYREMIEADIPLDAWTYGSLMRALIEVKQTNAAFKLLRKTMPQSNLRPQALHYAIVMTGFLREGGGQQDLAIETYKMMIEKDVPQTASSQEATIRTLGASQIHTLREQGVKKRDYRLEDVEKAVEDMVASAVQRKIVGQNADREPRHSRLLDYRSSASSPQSFYGLLISLYAQRGAYKRCREMMKKAQELAPDADNYVVPMNIITGSMEMHLQADEHEDVARLWRLARNSANNLTKTFSRAAEGMQSKASSADLLDPNVMQQHDSSRISGSRRNILYKATRVYIRSLLAPSNQLPNALQEAQQTMRELLVEGYNLDVFTWNELVSTLALRGHLEDAFNICEEYLMPNFPGWRELHPNYIRKDRKGYKWMELRHYDVRKDRIMPRYKTLIVLAAAYRDVKRDERNGVGYNEKSEAWQADILEKGAPRTCRAIQTMPRTNDPLQVQFFHGGLY</sequence>
<evidence type="ECO:0000256" key="3">
    <source>
        <dbReference type="ARBA" id="ARBA00044493"/>
    </source>
</evidence>